<dbReference type="PANTHER" id="PTHR23291:SF32">
    <property type="entry name" value="BAX INHIBITOR 1"/>
    <property type="match status" value="1"/>
</dbReference>
<dbReference type="GO" id="GO:0016020">
    <property type="term" value="C:membrane"/>
    <property type="evidence" value="ECO:0007669"/>
    <property type="project" value="UniProtKB-SubCell"/>
</dbReference>
<evidence type="ECO:0000256" key="5">
    <source>
        <dbReference type="ARBA" id="ARBA00023136"/>
    </source>
</evidence>
<dbReference type="OrthoDB" id="1277691at2759"/>
<evidence type="ECO:0000313" key="7">
    <source>
        <dbReference type="EMBL" id="KAG6526227.1"/>
    </source>
</evidence>
<keyword evidence="8" id="KW-1185">Reference proteome</keyword>
<evidence type="ECO:0000256" key="3">
    <source>
        <dbReference type="ARBA" id="ARBA00022692"/>
    </source>
</evidence>
<comment type="subcellular location">
    <subcellularLocation>
        <location evidence="1">Membrane</location>
        <topology evidence="1">Multi-pass membrane protein</topology>
    </subcellularLocation>
</comment>
<accession>A0A8J5HK10</accession>
<feature type="transmembrane region" description="Helical" evidence="6">
    <location>
        <begin position="29"/>
        <end position="47"/>
    </location>
</feature>
<dbReference type="PANTHER" id="PTHR23291">
    <property type="entry name" value="BAX INHIBITOR-RELATED"/>
    <property type="match status" value="1"/>
</dbReference>
<evidence type="ECO:0000256" key="2">
    <source>
        <dbReference type="ARBA" id="ARBA00010350"/>
    </source>
</evidence>
<keyword evidence="5 6" id="KW-0472">Membrane</keyword>
<dbReference type="Pfam" id="PF01027">
    <property type="entry name" value="Bax1-I"/>
    <property type="match status" value="1"/>
</dbReference>
<proteinExistence type="inferred from homology"/>
<feature type="transmembrane region" description="Helical" evidence="6">
    <location>
        <begin position="6"/>
        <end position="22"/>
    </location>
</feature>
<sequence>MLITAFVGTAIAFACFSGAALVSKRREYLYLGGLLSSGLSILVWLQFASSLFGQSAAGFKIEDTQEIIERASRGELDYGKHALTLFTDFLAVFVRILNIMLKNASEKSEDKRRKKKS</sequence>
<name>A0A8J5HK10_ZINOF</name>
<keyword evidence="4 6" id="KW-1133">Transmembrane helix</keyword>
<evidence type="ECO:0000256" key="1">
    <source>
        <dbReference type="ARBA" id="ARBA00004141"/>
    </source>
</evidence>
<evidence type="ECO:0000313" key="8">
    <source>
        <dbReference type="Proteomes" id="UP000734854"/>
    </source>
</evidence>
<dbReference type="EMBL" id="JACMSC010000004">
    <property type="protein sequence ID" value="KAG6526227.1"/>
    <property type="molecule type" value="Genomic_DNA"/>
</dbReference>
<dbReference type="InterPro" id="IPR006214">
    <property type="entry name" value="Bax_inhibitor_1-related"/>
</dbReference>
<comment type="caution">
    <text evidence="7">The sequence shown here is derived from an EMBL/GenBank/DDBJ whole genome shotgun (WGS) entry which is preliminary data.</text>
</comment>
<protein>
    <submittedName>
        <fullName evidence="7">Uncharacterized protein</fullName>
    </submittedName>
</protein>
<dbReference type="AlphaFoldDB" id="A0A8J5HK10"/>
<comment type="similarity">
    <text evidence="2 6">Belongs to the BI1 family.</text>
</comment>
<keyword evidence="3 6" id="KW-0812">Transmembrane</keyword>
<gene>
    <name evidence="7" type="ORF">ZIOFF_016209</name>
</gene>
<organism evidence="7 8">
    <name type="scientific">Zingiber officinale</name>
    <name type="common">Ginger</name>
    <name type="synonym">Amomum zingiber</name>
    <dbReference type="NCBI Taxonomy" id="94328"/>
    <lineage>
        <taxon>Eukaryota</taxon>
        <taxon>Viridiplantae</taxon>
        <taxon>Streptophyta</taxon>
        <taxon>Embryophyta</taxon>
        <taxon>Tracheophyta</taxon>
        <taxon>Spermatophyta</taxon>
        <taxon>Magnoliopsida</taxon>
        <taxon>Liliopsida</taxon>
        <taxon>Zingiberales</taxon>
        <taxon>Zingiberaceae</taxon>
        <taxon>Zingiber</taxon>
    </lineage>
</organism>
<reference evidence="7 8" key="1">
    <citation type="submission" date="2020-08" db="EMBL/GenBank/DDBJ databases">
        <title>Plant Genome Project.</title>
        <authorList>
            <person name="Zhang R.-G."/>
        </authorList>
    </citation>
    <scope>NUCLEOTIDE SEQUENCE [LARGE SCALE GENOMIC DNA]</scope>
    <source>
        <tissue evidence="7">Rhizome</tissue>
    </source>
</reference>
<feature type="transmembrane region" description="Helical" evidence="6">
    <location>
        <begin position="82"/>
        <end position="101"/>
    </location>
</feature>
<evidence type="ECO:0000256" key="4">
    <source>
        <dbReference type="ARBA" id="ARBA00022989"/>
    </source>
</evidence>
<comment type="caution">
    <text evidence="6">Lacks conserved residue(s) required for the propagation of feature annotation.</text>
</comment>
<dbReference type="Proteomes" id="UP000734854">
    <property type="component" value="Unassembled WGS sequence"/>
</dbReference>
<evidence type="ECO:0000256" key="6">
    <source>
        <dbReference type="RuleBase" id="RU004379"/>
    </source>
</evidence>